<dbReference type="SUPFAM" id="SSF50965">
    <property type="entry name" value="Galactose oxidase, central domain"/>
    <property type="match status" value="1"/>
</dbReference>
<dbReference type="InterPro" id="IPR011043">
    <property type="entry name" value="Gal_Oxase/kelch_b-propeller"/>
</dbReference>
<protein>
    <submittedName>
        <fullName evidence="3">Uncharacterized protein</fullName>
    </submittedName>
</protein>
<accession>A0A699GNJ1</accession>
<dbReference type="EMBL" id="BKCJ010021854">
    <property type="protein sequence ID" value="GEV37921.1"/>
    <property type="molecule type" value="Genomic_DNA"/>
</dbReference>
<dbReference type="InterPro" id="IPR036291">
    <property type="entry name" value="NAD(P)-bd_dom_sf"/>
</dbReference>
<evidence type="ECO:0000259" key="1">
    <source>
        <dbReference type="Pfam" id="PF03478"/>
    </source>
</evidence>
<gene>
    <name evidence="3" type="ORF">Tci_109898</name>
</gene>
<dbReference type="AlphaFoldDB" id="A0A699GNJ1"/>
<organism evidence="3">
    <name type="scientific">Tanacetum cinerariifolium</name>
    <name type="common">Dalmatian daisy</name>
    <name type="synonym">Chrysanthemum cinerariifolium</name>
    <dbReference type="NCBI Taxonomy" id="118510"/>
    <lineage>
        <taxon>Eukaryota</taxon>
        <taxon>Viridiplantae</taxon>
        <taxon>Streptophyta</taxon>
        <taxon>Embryophyta</taxon>
        <taxon>Tracheophyta</taxon>
        <taxon>Spermatophyta</taxon>
        <taxon>Magnoliopsida</taxon>
        <taxon>eudicotyledons</taxon>
        <taxon>Gunneridae</taxon>
        <taxon>Pentapetalae</taxon>
        <taxon>asterids</taxon>
        <taxon>campanulids</taxon>
        <taxon>Asterales</taxon>
        <taxon>Asteraceae</taxon>
        <taxon>Asteroideae</taxon>
        <taxon>Anthemideae</taxon>
        <taxon>Anthemidinae</taxon>
        <taxon>Tanacetum</taxon>
    </lineage>
</organism>
<evidence type="ECO:0000259" key="2">
    <source>
        <dbReference type="Pfam" id="PF16363"/>
    </source>
</evidence>
<dbReference type="Pfam" id="PF03478">
    <property type="entry name" value="Beta-prop_KIB1-4"/>
    <property type="match status" value="1"/>
</dbReference>
<dbReference type="Gene3D" id="3.40.50.720">
    <property type="entry name" value="NAD(P)-binding Rossmann-like Domain"/>
    <property type="match status" value="1"/>
</dbReference>
<dbReference type="Pfam" id="PF16363">
    <property type="entry name" value="GDP_Man_Dehyd"/>
    <property type="match status" value="1"/>
</dbReference>
<dbReference type="InterPro" id="IPR005174">
    <property type="entry name" value="KIB1-4_b-propeller"/>
</dbReference>
<sequence length="477" mass="54332">MMEWSEMLPEVLDIITQKYITCYEDYLSFAGVCKSWGLAAARKYHNSNGPPSRLPSLMLAEKSDDHESRELFLLSNKRIRKIRLSEIYGKACWYSSCGWLLTVGKDFPLQLINPLSRKIINLPKIDTFSEVIHPINWEYTISKVLLLESKSVLIIWEFKKLGFCHIGDNKWTSIEHGLDNHFIHDITFYNGQVYTFYFNNTIRACNVNGKDRAVLVYLATIPEDVYYRRVFSGYIVGLDDGERKQLLVISRYLMFKEGIYYTKSFKVFAYDLESGNWSRVTNFGTKTLFVGNTHSSFWVEDATEACKVSSQIRMFIHVSTDEVYGETDEDAIVVNHEASQLFPTNPYSAIKAAAEMLVIAYGEVGHVYNIGRKRERRVIDAAKHMSMLFNMDANASIMFVENKLFNDQRPLGGIPAILIGGGDVSGVMLLHPRMLMMPGEVDRLADGSDHTEFYVADPTINTAQIGLPVASFLINQL</sequence>
<dbReference type="SUPFAM" id="SSF51735">
    <property type="entry name" value="NAD(P)-binding Rossmann-fold domains"/>
    <property type="match status" value="1"/>
</dbReference>
<dbReference type="PANTHER" id="PTHR44259:SF114">
    <property type="entry name" value="OS06G0707300 PROTEIN"/>
    <property type="match status" value="1"/>
</dbReference>
<name>A0A699GNJ1_TANCI</name>
<feature type="domain" description="NAD(P)-binding" evidence="2">
    <location>
        <begin position="304"/>
        <end position="364"/>
    </location>
</feature>
<feature type="domain" description="KIB1-4 beta-propeller" evidence="1">
    <location>
        <begin position="72"/>
        <end position="302"/>
    </location>
</feature>
<comment type="caution">
    <text evidence="3">The sequence shown here is derived from an EMBL/GenBank/DDBJ whole genome shotgun (WGS) entry which is preliminary data.</text>
</comment>
<evidence type="ECO:0000313" key="3">
    <source>
        <dbReference type="EMBL" id="GEV37921.1"/>
    </source>
</evidence>
<dbReference type="PANTHER" id="PTHR44259">
    <property type="entry name" value="OS07G0183000 PROTEIN-RELATED"/>
    <property type="match status" value="1"/>
</dbReference>
<proteinExistence type="predicted"/>
<reference evidence="3" key="1">
    <citation type="journal article" date="2019" name="Sci. Rep.">
        <title>Draft genome of Tanacetum cinerariifolium, the natural source of mosquito coil.</title>
        <authorList>
            <person name="Yamashiro T."/>
            <person name="Shiraishi A."/>
            <person name="Satake H."/>
            <person name="Nakayama K."/>
        </authorList>
    </citation>
    <scope>NUCLEOTIDE SEQUENCE</scope>
</reference>
<dbReference type="InterPro" id="IPR050942">
    <property type="entry name" value="F-box_BR-signaling"/>
</dbReference>
<dbReference type="InterPro" id="IPR016040">
    <property type="entry name" value="NAD(P)-bd_dom"/>
</dbReference>